<accession>A0A0V0YW20</accession>
<dbReference type="Proteomes" id="UP000054653">
    <property type="component" value="Unassembled WGS sequence"/>
</dbReference>
<keyword evidence="2" id="KW-1185">Reference proteome</keyword>
<evidence type="ECO:0000313" key="1">
    <source>
        <dbReference type="EMBL" id="KRY04179.1"/>
    </source>
</evidence>
<sequence>MGLQTPSAPLVFLQLPHWGSCTHPMETSITVSCKQALLDISNSDWDC</sequence>
<evidence type="ECO:0000313" key="2">
    <source>
        <dbReference type="Proteomes" id="UP000054653"/>
    </source>
</evidence>
<protein>
    <submittedName>
        <fullName evidence="1">Uncharacterized protein</fullName>
    </submittedName>
</protein>
<proteinExistence type="predicted"/>
<dbReference type="AlphaFoldDB" id="A0A0V0YW20"/>
<reference evidence="1 2" key="1">
    <citation type="submission" date="2015-01" db="EMBL/GenBank/DDBJ databases">
        <title>Evolution of Trichinella species and genotypes.</title>
        <authorList>
            <person name="Korhonen P.K."/>
            <person name="Edoardo P."/>
            <person name="Giuseppe L.R."/>
            <person name="Gasser R.B."/>
        </authorList>
    </citation>
    <scope>NUCLEOTIDE SEQUENCE [LARGE SCALE GENOMIC DNA]</scope>
    <source>
        <strain evidence="1">ISS120</strain>
    </source>
</reference>
<name>A0A0V0YW20_TRIBR</name>
<organism evidence="1 2">
    <name type="scientific">Trichinella britovi</name>
    <name type="common">Parasitic roundworm</name>
    <dbReference type="NCBI Taxonomy" id="45882"/>
    <lineage>
        <taxon>Eukaryota</taxon>
        <taxon>Metazoa</taxon>
        <taxon>Ecdysozoa</taxon>
        <taxon>Nematoda</taxon>
        <taxon>Enoplea</taxon>
        <taxon>Dorylaimia</taxon>
        <taxon>Trichinellida</taxon>
        <taxon>Trichinellidae</taxon>
        <taxon>Trichinella</taxon>
    </lineage>
</organism>
<dbReference type="EMBL" id="JYDI01005862">
    <property type="protein sequence ID" value="KRY04179.1"/>
    <property type="molecule type" value="Genomic_DNA"/>
</dbReference>
<comment type="caution">
    <text evidence="1">The sequence shown here is derived from an EMBL/GenBank/DDBJ whole genome shotgun (WGS) entry which is preliminary data.</text>
</comment>
<gene>
    <name evidence="1" type="ORF">T03_13218</name>
</gene>